<dbReference type="EMBL" id="MK500300">
    <property type="protein sequence ID" value="QBK84903.1"/>
    <property type="molecule type" value="Genomic_DNA"/>
</dbReference>
<evidence type="ECO:0000313" key="1">
    <source>
        <dbReference type="EMBL" id="QBK84903.1"/>
    </source>
</evidence>
<sequence>MAGLKNAVNDMLDKEDLECRRHVGIETINDILINIEMRKLFNEVKILISNKNKKIIYYRDLKCIDINKRSKNKGNRCKNPAKYKRLKDCKYVCGVYSRNIKKVELSKRPKSTIYDIENVDKNIINIYFYIIRELVILIIKSFSTYFEKGLDFRLIKFELYNNLYFIYFIYNNIEYKIRIYSKNIRMFIINKYQNVQYSILFTDRTNKYQNIYELYKELNNNNISFIKFDTMIDICKIRYSKRISYQDNANILYDNLDIILFDYLSNKNF</sequence>
<accession>A0A481YNJ7</accession>
<gene>
    <name evidence="1" type="ORF">LCDPAC02_01020</name>
</gene>
<reference evidence="1" key="1">
    <citation type="journal article" date="2019" name="MBio">
        <title>Virus Genomes from Deep Sea Sediments Expand the Ocean Megavirome and Support Independent Origins of Viral Gigantism.</title>
        <authorList>
            <person name="Backstrom D."/>
            <person name="Yutin N."/>
            <person name="Jorgensen S.L."/>
            <person name="Dharamshi J."/>
            <person name="Homa F."/>
            <person name="Zaremba-Niedwiedzka K."/>
            <person name="Spang A."/>
            <person name="Wolf Y.I."/>
            <person name="Koonin E.V."/>
            <person name="Ettema T.J."/>
        </authorList>
    </citation>
    <scope>NUCLEOTIDE SEQUENCE</scope>
</reference>
<name>A0A481YNJ7_9VIRU</name>
<organism evidence="1">
    <name type="scientific">Pithovirus LCDPAC02</name>
    <dbReference type="NCBI Taxonomy" id="2506601"/>
    <lineage>
        <taxon>Viruses</taxon>
        <taxon>Pithoviruses</taxon>
    </lineage>
</organism>
<protein>
    <submittedName>
        <fullName evidence="1">Uncharacterized protein</fullName>
    </submittedName>
</protein>
<proteinExistence type="predicted"/>